<dbReference type="GO" id="GO:0015035">
    <property type="term" value="F:protein-disulfide reductase activity"/>
    <property type="evidence" value="ECO:0007669"/>
    <property type="project" value="UniProtKB-UniRule"/>
</dbReference>
<dbReference type="KEGG" id="tcd:AAIA72_13075"/>
<dbReference type="GO" id="GO:0046872">
    <property type="term" value="F:metal ion binding"/>
    <property type="evidence" value="ECO:0007669"/>
    <property type="project" value="UniProtKB-KW"/>
</dbReference>
<dbReference type="Gene3D" id="3.40.30.10">
    <property type="entry name" value="Glutaredoxin"/>
    <property type="match status" value="1"/>
</dbReference>
<evidence type="ECO:0000313" key="9">
    <source>
        <dbReference type="EMBL" id="XDT71730.1"/>
    </source>
</evidence>
<evidence type="ECO:0000256" key="1">
    <source>
        <dbReference type="ARBA" id="ARBA00008987"/>
    </source>
</evidence>
<dbReference type="PANTHER" id="PTHR45663">
    <property type="entry name" value="GEO12009P1"/>
    <property type="match status" value="1"/>
</dbReference>
<dbReference type="PROSITE" id="PS00194">
    <property type="entry name" value="THIOREDOXIN_1"/>
    <property type="match status" value="1"/>
</dbReference>
<dbReference type="InterPro" id="IPR017937">
    <property type="entry name" value="Thioredoxin_CS"/>
</dbReference>
<evidence type="ECO:0000256" key="3">
    <source>
        <dbReference type="ARBA" id="ARBA00022723"/>
    </source>
</evidence>
<evidence type="ECO:0000259" key="8">
    <source>
        <dbReference type="PROSITE" id="PS51352"/>
    </source>
</evidence>
<dbReference type="PRINTS" id="PR00421">
    <property type="entry name" value="THIOREDOXIN"/>
</dbReference>
<feature type="domain" description="Thioredoxin" evidence="8">
    <location>
        <begin position="23"/>
        <end position="145"/>
    </location>
</feature>
<name>A0AB39UUS6_9GAMM</name>
<accession>A0AB39UUS6</accession>
<evidence type="ECO:0000256" key="6">
    <source>
        <dbReference type="ARBA" id="ARBA00023284"/>
    </source>
</evidence>
<keyword evidence="4" id="KW-0249">Electron transport</keyword>
<keyword evidence="6" id="KW-0676">Redox-active center</keyword>
<proteinExistence type="inferred from homology"/>
<dbReference type="SUPFAM" id="SSF52833">
    <property type="entry name" value="Thioredoxin-like"/>
    <property type="match status" value="1"/>
</dbReference>
<dbReference type="Gene3D" id="2.30.30.380">
    <property type="entry name" value="Zn-finger domain of Sec23/24"/>
    <property type="match status" value="1"/>
</dbReference>
<reference evidence="9" key="1">
    <citation type="submission" date="2024-05" db="EMBL/GenBank/DDBJ databases">
        <title>Genome sequencing of novel strain.</title>
        <authorList>
            <person name="Ganbat D."/>
            <person name="Ganbat S."/>
            <person name="Lee S.-J."/>
        </authorList>
    </citation>
    <scope>NUCLEOTIDE SEQUENCE</scope>
    <source>
        <strain evidence="9">SMD15-11</strain>
    </source>
</reference>
<dbReference type="Pfam" id="PF00085">
    <property type="entry name" value="Thioredoxin"/>
    <property type="match status" value="1"/>
</dbReference>
<comment type="similarity">
    <text evidence="1">Belongs to the thioredoxin family.</text>
</comment>
<dbReference type="RefSeq" id="WP_369600755.1">
    <property type="nucleotide sequence ID" value="NZ_CP154858.1"/>
</dbReference>
<dbReference type="Pfam" id="PF21352">
    <property type="entry name" value="Zn_ribbon_Thio2"/>
    <property type="match status" value="1"/>
</dbReference>
<dbReference type="InterPro" id="IPR049299">
    <property type="entry name" value="Thio2_N"/>
</dbReference>
<gene>
    <name evidence="9" type="primary">trxC</name>
    <name evidence="9" type="ORF">AAIA72_13075</name>
</gene>
<dbReference type="GO" id="GO:0005737">
    <property type="term" value="C:cytoplasm"/>
    <property type="evidence" value="ECO:0007669"/>
    <property type="project" value="TreeGrafter"/>
</dbReference>
<dbReference type="EMBL" id="CP154858">
    <property type="protein sequence ID" value="XDT71730.1"/>
    <property type="molecule type" value="Genomic_DNA"/>
</dbReference>
<dbReference type="CDD" id="cd02947">
    <property type="entry name" value="TRX_family"/>
    <property type="match status" value="1"/>
</dbReference>
<evidence type="ECO:0000256" key="4">
    <source>
        <dbReference type="ARBA" id="ARBA00022982"/>
    </source>
</evidence>
<evidence type="ECO:0000256" key="5">
    <source>
        <dbReference type="ARBA" id="ARBA00023157"/>
    </source>
</evidence>
<keyword evidence="3" id="KW-0479">Metal-binding</keyword>
<dbReference type="InterPro" id="IPR005746">
    <property type="entry name" value="Thioredoxin"/>
</dbReference>
<keyword evidence="5" id="KW-1015">Disulfide bond</keyword>
<dbReference type="PANTHER" id="PTHR45663:SF11">
    <property type="entry name" value="GEO12009P1"/>
    <property type="match status" value="1"/>
</dbReference>
<dbReference type="InterPro" id="IPR036249">
    <property type="entry name" value="Thioredoxin-like_sf"/>
</dbReference>
<dbReference type="FunFam" id="3.40.30.10:FF:000001">
    <property type="entry name" value="Thioredoxin"/>
    <property type="match status" value="1"/>
</dbReference>
<organism evidence="9">
    <name type="scientific">Thermohahella caldifontis</name>
    <dbReference type="NCBI Taxonomy" id="3142973"/>
    <lineage>
        <taxon>Bacteria</taxon>
        <taxon>Pseudomonadati</taxon>
        <taxon>Pseudomonadota</taxon>
        <taxon>Gammaproteobacteria</taxon>
        <taxon>Oceanospirillales</taxon>
        <taxon>Hahellaceae</taxon>
        <taxon>Thermohahella</taxon>
    </lineage>
</organism>
<evidence type="ECO:0000256" key="7">
    <source>
        <dbReference type="NCBIfam" id="TIGR01068"/>
    </source>
</evidence>
<dbReference type="InterPro" id="IPR013766">
    <property type="entry name" value="Thioredoxin_domain"/>
</dbReference>
<evidence type="ECO:0000256" key="2">
    <source>
        <dbReference type="ARBA" id="ARBA00022448"/>
    </source>
</evidence>
<dbReference type="NCBIfam" id="TIGR01068">
    <property type="entry name" value="thioredoxin"/>
    <property type="match status" value="1"/>
</dbReference>
<dbReference type="NCBIfam" id="NF008229">
    <property type="entry name" value="PRK10996.1"/>
    <property type="match status" value="1"/>
</dbReference>
<dbReference type="AlphaFoldDB" id="A0AB39UUS6"/>
<sequence>MTDNLMIICPHCDARNRVPASRLGDGPKCGQCKQPLFAGQPVELTEARFDRFVQEQDLPVLVDFWASWCGPCRMFAPIFSAAAGKLEPRVRLAKVNTETAQALSARLGIRSIPTLALFHKGREVARIAGALPEPQLMQWVQQHLPTKV</sequence>
<keyword evidence="2" id="KW-0813">Transport</keyword>
<protein>
    <recommendedName>
        <fullName evidence="7">Thioredoxin</fullName>
    </recommendedName>
</protein>
<dbReference type="PROSITE" id="PS51352">
    <property type="entry name" value="THIOREDOXIN_2"/>
    <property type="match status" value="1"/>
</dbReference>